<gene>
    <name evidence="1" type="ordered locus">A2cp1_4156</name>
</gene>
<dbReference type="Gene3D" id="3.40.30.10">
    <property type="entry name" value="Glutaredoxin"/>
    <property type="match status" value="1"/>
</dbReference>
<dbReference type="SUPFAM" id="SSF48452">
    <property type="entry name" value="TPR-like"/>
    <property type="match status" value="1"/>
</dbReference>
<evidence type="ECO:0000313" key="1">
    <source>
        <dbReference type="EMBL" id="ACL67473.1"/>
    </source>
</evidence>
<proteinExistence type="predicted"/>
<evidence type="ECO:0000313" key="2">
    <source>
        <dbReference type="Proteomes" id="UP000007089"/>
    </source>
</evidence>
<dbReference type="Proteomes" id="UP000007089">
    <property type="component" value="Chromosome"/>
</dbReference>
<dbReference type="EMBL" id="CP001359">
    <property type="protein sequence ID" value="ACL67473.1"/>
    <property type="molecule type" value="Genomic_DNA"/>
</dbReference>
<dbReference type="RefSeq" id="WP_015935191.1">
    <property type="nucleotide sequence ID" value="NC_011891.1"/>
</dbReference>
<keyword evidence="2" id="KW-1185">Reference proteome</keyword>
<reference evidence="1" key="1">
    <citation type="submission" date="2009-01" db="EMBL/GenBank/DDBJ databases">
        <title>Complete sequence of Anaeromyxobacter dehalogenans 2CP-1.</title>
        <authorList>
            <consortium name="US DOE Joint Genome Institute"/>
            <person name="Lucas S."/>
            <person name="Copeland A."/>
            <person name="Lapidus A."/>
            <person name="Glavina del Rio T."/>
            <person name="Dalin E."/>
            <person name="Tice H."/>
            <person name="Bruce D."/>
            <person name="Goodwin L."/>
            <person name="Pitluck S."/>
            <person name="Saunders E."/>
            <person name="Brettin T."/>
            <person name="Detter J.C."/>
            <person name="Han C."/>
            <person name="Larimer F."/>
            <person name="Land M."/>
            <person name="Hauser L."/>
            <person name="Kyrpides N."/>
            <person name="Ovchinnikova G."/>
            <person name="Beliaev A.S."/>
            <person name="Richardson P."/>
        </authorList>
    </citation>
    <scope>NUCLEOTIDE SEQUENCE</scope>
    <source>
        <strain evidence="1">2CP-1</strain>
    </source>
</reference>
<dbReference type="HOGENOM" id="CLU_036077_0_0_7"/>
<dbReference type="KEGG" id="acp:A2cp1_4156"/>
<dbReference type="AlphaFoldDB" id="B8JAH4"/>
<dbReference type="Gene3D" id="1.25.40.10">
    <property type="entry name" value="Tetratricopeptide repeat domain"/>
    <property type="match status" value="1"/>
</dbReference>
<sequence>MRAYVLPDARLRKLAGRFVRLDIDTEKPGNAPFVEQFPIDVWPTLMIIDPATEGVVLRWAGTATAAQIEKLALDGERALRKARASEADAALARADRLAGERRHADAAAAYQDALAAGGPRWPGRARAAEARVQALGLAGDPAACAGAAREALPSVPSGPGRARVAAQGLSCALELEDEAARRAALAALEPVARRALDAKDVLADDRSWLYDGLAAARDAAGDAAGAKALARRWLAFLEREAARAPTPLARSAFDGQRLSAAVRLGEPARALPALLASERDLPGEYVPPTNLAVLYLKLDRPADALAAAGRALERAQGPRRIRVLVLKAEAEQTLGEDDAARATLQRAIAEGQALPEGLRPHGQLARARSRLAALQH</sequence>
<name>B8JAH4_ANAD2</name>
<protein>
    <submittedName>
        <fullName evidence="1">Uncharacterized protein</fullName>
    </submittedName>
</protein>
<organism evidence="1 2">
    <name type="scientific">Anaeromyxobacter dehalogenans (strain ATCC BAA-258 / DSM 21875 / 2CP-1)</name>
    <dbReference type="NCBI Taxonomy" id="455488"/>
    <lineage>
        <taxon>Bacteria</taxon>
        <taxon>Pseudomonadati</taxon>
        <taxon>Myxococcota</taxon>
        <taxon>Myxococcia</taxon>
        <taxon>Myxococcales</taxon>
        <taxon>Cystobacterineae</taxon>
        <taxon>Anaeromyxobacteraceae</taxon>
        <taxon>Anaeromyxobacter</taxon>
    </lineage>
</organism>
<dbReference type="InterPro" id="IPR011990">
    <property type="entry name" value="TPR-like_helical_dom_sf"/>
</dbReference>
<accession>B8JAH4</accession>